<sequence length="192" mass="21049">MQGLETFLSQFGVPETLATNRLFQAAVVVVLSILAAKIADWVISRMITRWARNTVTDLDDRILEMLHRPLFLFVLLGGLALAADLLQLEGGLQKITFGVLGTIAVFTAFSLVMRVSRLALETLGQHGDRSRFFDERTLPLFRNLSNVMLLGVAAYFLFLVWGLDVTAWLASAGIIGIAVGFGAQDTVANFFA</sequence>
<feature type="transmembrane region" description="Helical" evidence="1">
    <location>
        <begin position="95"/>
        <end position="120"/>
    </location>
</feature>
<feature type="domain" description="Mechanosensitive ion channel transmembrane helices 2/3" evidence="2">
    <location>
        <begin position="143"/>
        <end position="184"/>
    </location>
</feature>
<organism evidence="3">
    <name type="scientific">marine metagenome</name>
    <dbReference type="NCBI Taxonomy" id="408172"/>
    <lineage>
        <taxon>unclassified sequences</taxon>
        <taxon>metagenomes</taxon>
        <taxon>ecological metagenomes</taxon>
    </lineage>
</organism>
<accession>A0A382M8J1</accession>
<reference evidence="3" key="1">
    <citation type="submission" date="2018-05" db="EMBL/GenBank/DDBJ databases">
        <authorList>
            <person name="Lanie J.A."/>
            <person name="Ng W.-L."/>
            <person name="Kazmierczak K.M."/>
            <person name="Andrzejewski T.M."/>
            <person name="Davidsen T.M."/>
            <person name="Wayne K.J."/>
            <person name="Tettelin H."/>
            <person name="Glass J.I."/>
            <person name="Rusch D."/>
            <person name="Podicherti R."/>
            <person name="Tsui H.-C.T."/>
            <person name="Winkler M.E."/>
        </authorList>
    </citation>
    <scope>NUCLEOTIDE SEQUENCE</scope>
</reference>
<feature type="non-terminal residue" evidence="3">
    <location>
        <position position="192"/>
    </location>
</feature>
<dbReference type="EMBL" id="UINC01092025">
    <property type="protein sequence ID" value="SVC45273.1"/>
    <property type="molecule type" value="Genomic_DNA"/>
</dbReference>
<proteinExistence type="predicted"/>
<feature type="transmembrane region" description="Helical" evidence="1">
    <location>
        <begin position="167"/>
        <end position="191"/>
    </location>
</feature>
<feature type="transmembrane region" description="Helical" evidence="1">
    <location>
        <begin position="140"/>
        <end position="161"/>
    </location>
</feature>
<keyword evidence="1" id="KW-0812">Transmembrane</keyword>
<protein>
    <recommendedName>
        <fullName evidence="2">Mechanosensitive ion channel transmembrane helices 2/3 domain-containing protein</fullName>
    </recommendedName>
</protein>
<dbReference type="GO" id="GO:0016020">
    <property type="term" value="C:membrane"/>
    <property type="evidence" value="ECO:0007669"/>
    <property type="project" value="InterPro"/>
</dbReference>
<dbReference type="Gene3D" id="1.10.287.1260">
    <property type="match status" value="1"/>
</dbReference>
<dbReference type="SUPFAM" id="SSF82861">
    <property type="entry name" value="Mechanosensitive channel protein MscS (YggB), transmembrane region"/>
    <property type="match status" value="1"/>
</dbReference>
<dbReference type="AlphaFoldDB" id="A0A382M8J1"/>
<evidence type="ECO:0000256" key="1">
    <source>
        <dbReference type="SAM" id="Phobius"/>
    </source>
</evidence>
<evidence type="ECO:0000259" key="2">
    <source>
        <dbReference type="Pfam" id="PF21088"/>
    </source>
</evidence>
<dbReference type="Pfam" id="PF21088">
    <property type="entry name" value="MS_channel_1st"/>
    <property type="match status" value="1"/>
</dbReference>
<dbReference type="InterPro" id="IPR049142">
    <property type="entry name" value="MS_channel_1st"/>
</dbReference>
<feature type="transmembrane region" description="Helical" evidence="1">
    <location>
        <begin position="22"/>
        <end position="44"/>
    </location>
</feature>
<dbReference type="PANTHER" id="PTHR30566">
    <property type="entry name" value="YNAI-RELATED MECHANOSENSITIVE ION CHANNEL"/>
    <property type="match status" value="1"/>
</dbReference>
<gene>
    <name evidence="3" type="ORF">METZ01_LOCUS298127</name>
</gene>
<keyword evidence="1" id="KW-1133">Transmembrane helix</keyword>
<evidence type="ECO:0000313" key="3">
    <source>
        <dbReference type="EMBL" id="SVC45273.1"/>
    </source>
</evidence>
<name>A0A382M8J1_9ZZZZ</name>
<dbReference type="InterPro" id="IPR011014">
    <property type="entry name" value="MscS_channel_TM-2"/>
</dbReference>
<feature type="transmembrane region" description="Helical" evidence="1">
    <location>
        <begin position="65"/>
        <end position="83"/>
    </location>
</feature>
<keyword evidence="1" id="KW-0472">Membrane</keyword>
<dbReference type="PANTHER" id="PTHR30566:SF5">
    <property type="entry name" value="MECHANOSENSITIVE ION CHANNEL PROTEIN 1, MITOCHONDRIAL-RELATED"/>
    <property type="match status" value="1"/>
</dbReference>